<evidence type="ECO:0000313" key="1">
    <source>
        <dbReference type="EMBL" id="CAF1432794.1"/>
    </source>
</evidence>
<dbReference type="AlphaFoldDB" id="A0A815N6G0"/>
<accession>A0A815N6G0</accession>
<gene>
    <name evidence="1" type="ORF">ZHD862_LOCUS34455</name>
</gene>
<reference evidence="1" key="1">
    <citation type="submission" date="2021-02" db="EMBL/GenBank/DDBJ databases">
        <authorList>
            <person name="Nowell W R."/>
        </authorList>
    </citation>
    <scope>NUCLEOTIDE SEQUENCE</scope>
</reference>
<dbReference type="EMBL" id="CAJNOT010004452">
    <property type="protein sequence ID" value="CAF1432794.1"/>
    <property type="molecule type" value="Genomic_DNA"/>
</dbReference>
<dbReference type="Proteomes" id="UP000663864">
    <property type="component" value="Unassembled WGS sequence"/>
</dbReference>
<proteinExistence type="predicted"/>
<organism evidence="1 2">
    <name type="scientific">Rotaria sordida</name>
    <dbReference type="NCBI Taxonomy" id="392033"/>
    <lineage>
        <taxon>Eukaryota</taxon>
        <taxon>Metazoa</taxon>
        <taxon>Spiralia</taxon>
        <taxon>Gnathifera</taxon>
        <taxon>Rotifera</taxon>
        <taxon>Eurotatoria</taxon>
        <taxon>Bdelloidea</taxon>
        <taxon>Philodinida</taxon>
        <taxon>Philodinidae</taxon>
        <taxon>Rotaria</taxon>
    </lineage>
</organism>
<name>A0A815N6G0_9BILA</name>
<sequence length="72" mass="8478">MKSHAISQTLKGSKNNTKNNNIYIKHVTNEYSHIHKDVVLFHFLPSSQTITMTKSSDSKYHFLSDWFFDQFI</sequence>
<protein>
    <submittedName>
        <fullName evidence="1">Uncharacterized protein</fullName>
    </submittedName>
</protein>
<comment type="caution">
    <text evidence="1">The sequence shown here is derived from an EMBL/GenBank/DDBJ whole genome shotgun (WGS) entry which is preliminary data.</text>
</comment>
<evidence type="ECO:0000313" key="2">
    <source>
        <dbReference type="Proteomes" id="UP000663864"/>
    </source>
</evidence>